<dbReference type="Proteomes" id="UP001016761">
    <property type="component" value="Unassembled WGS sequence"/>
</dbReference>
<evidence type="ECO:0000313" key="10">
    <source>
        <dbReference type="EMBL" id="NUC74204.1"/>
    </source>
</evidence>
<evidence type="ECO:0000256" key="7">
    <source>
        <dbReference type="SAM" id="Coils"/>
    </source>
</evidence>
<dbReference type="InterPro" id="IPR004358">
    <property type="entry name" value="Sig_transdc_His_kin-like_C"/>
</dbReference>
<dbReference type="InterPro" id="IPR003594">
    <property type="entry name" value="HATPase_dom"/>
</dbReference>
<evidence type="ECO:0000256" key="4">
    <source>
        <dbReference type="ARBA" id="ARBA00022679"/>
    </source>
</evidence>
<feature type="compositionally biased region" description="Polar residues" evidence="8">
    <location>
        <begin position="366"/>
        <end position="388"/>
    </location>
</feature>
<dbReference type="InterPro" id="IPR050736">
    <property type="entry name" value="Sensor_HK_Regulatory"/>
</dbReference>
<reference evidence="10 11" key="1">
    <citation type="submission" date="2020-06" db="EMBL/GenBank/DDBJ databases">
        <title>Haloterrigena sp. nov., an extremely halophilic archaeon isolated from a saline sediment.</title>
        <authorList>
            <person name="Liu B.-B."/>
        </authorList>
    </citation>
    <scope>NUCLEOTIDE SEQUENCE [LARGE SCALE GENOMIC DNA]</scope>
    <source>
        <strain evidence="10 11">SYSU A558-1</strain>
    </source>
</reference>
<dbReference type="InterPro" id="IPR036890">
    <property type="entry name" value="HATPase_C_sf"/>
</dbReference>
<dbReference type="PRINTS" id="PR00344">
    <property type="entry name" value="BCTRLSENSOR"/>
</dbReference>
<evidence type="ECO:0000313" key="11">
    <source>
        <dbReference type="Proteomes" id="UP001016761"/>
    </source>
</evidence>
<dbReference type="Pfam" id="PF02518">
    <property type="entry name" value="HATPase_c"/>
    <property type="match status" value="1"/>
</dbReference>
<evidence type="ECO:0000256" key="1">
    <source>
        <dbReference type="ARBA" id="ARBA00000085"/>
    </source>
</evidence>
<dbReference type="PANTHER" id="PTHR43711:SF1">
    <property type="entry name" value="HISTIDINE KINASE 1"/>
    <property type="match status" value="1"/>
</dbReference>
<proteinExistence type="predicted"/>
<comment type="caution">
    <text evidence="10">The sequence shown here is derived from an EMBL/GenBank/DDBJ whole genome shotgun (WGS) entry which is preliminary data.</text>
</comment>
<name>A0ABX2LM73_9EURY</name>
<dbReference type="Gene3D" id="1.10.287.130">
    <property type="match status" value="1"/>
</dbReference>
<dbReference type="Pfam" id="PF00512">
    <property type="entry name" value="HisKA"/>
    <property type="match status" value="1"/>
</dbReference>
<keyword evidence="3" id="KW-0597">Phosphoprotein</keyword>
<feature type="coiled-coil region" evidence="7">
    <location>
        <begin position="211"/>
        <end position="238"/>
    </location>
</feature>
<dbReference type="CDD" id="cd00082">
    <property type="entry name" value="HisKA"/>
    <property type="match status" value="1"/>
</dbReference>
<evidence type="ECO:0000256" key="8">
    <source>
        <dbReference type="SAM" id="MobiDB-lite"/>
    </source>
</evidence>
<evidence type="ECO:0000259" key="9">
    <source>
        <dbReference type="PROSITE" id="PS50109"/>
    </source>
</evidence>
<dbReference type="EMBL" id="JABUQZ010000001">
    <property type="protein sequence ID" value="NUC74204.1"/>
    <property type="molecule type" value="Genomic_DNA"/>
</dbReference>
<keyword evidence="6" id="KW-0902">Two-component regulatory system</keyword>
<dbReference type="InterPro" id="IPR005467">
    <property type="entry name" value="His_kinase_dom"/>
</dbReference>
<keyword evidence="7" id="KW-0175">Coiled coil</keyword>
<evidence type="ECO:0000256" key="2">
    <source>
        <dbReference type="ARBA" id="ARBA00012438"/>
    </source>
</evidence>
<dbReference type="SMART" id="SM00387">
    <property type="entry name" value="HATPase_c"/>
    <property type="match status" value="1"/>
</dbReference>
<dbReference type="CDD" id="cd00075">
    <property type="entry name" value="HATPase"/>
    <property type="match status" value="1"/>
</dbReference>
<dbReference type="SUPFAM" id="SSF55874">
    <property type="entry name" value="ATPase domain of HSP90 chaperone/DNA topoisomerase II/histidine kinase"/>
    <property type="match status" value="1"/>
</dbReference>
<dbReference type="SMART" id="SM00388">
    <property type="entry name" value="HisKA"/>
    <property type="match status" value="1"/>
</dbReference>
<accession>A0ABX2LM73</accession>
<keyword evidence="4" id="KW-0808">Transferase</keyword>
<feature type="region of interest" description="Disordered" evidence="8">
    <location>
        <begin position="349"/>
        <end position="415"/>
    </location>
</feature>
<sequence length="495" mass="53277">MSDLDPLSDIDAVEAVLADESPATREGLLVALASNRGRSTAEIAALTGLSSDAVEQWVEALDVEGPPAERDDGDDDGTDRSRFELVDAAVRSLVKSETIDGITEPVTDVADEFFGTTAVAVYRYDGLRSELVPEIVTPAADARFEIEPIAEGGDPRWSAFRSDDPTAAASTELVVPSETLGIVRLGGLDADAVDEIDVRTFRPIATAAIGAIERRRRIRALEDDRAELKGKNEDLQDFANIVSHDLRNPLSVAEGYLDLAVETGDEEYVREVEDAHERIDRIIEHTLTLARQGQGIDDAEPVDLELIARRAWRTVETPNATLNVADSTTFDADPDRLRQLFENLFRNSVEHGSTSSRPAADDSVEHGSTTPPSQAQEDSVEHGSTSSRPAADDSVEHGSTGGQPSTDDSEPGETDDELVVTVGTLAEGNGFFVADDGPGIPVPERSRIFERGYTDSDDGTGFGLHIVREIVDAHRWSISVTDSDSGGARFEIDGV</sequence>
<organism evidence="10 11">
    <name type="scientific">Haloterrigena gelatinilytica</name>
    <dbReference type="NCBI Taxonomy" id="2741724"/>
    <lineage>
        <taxon>Archaea</taxon>
        <taxon>Methanobacteriati</taxon>
        <taxon>Methanobacteriota</taxon>
        <taxon>Stenosarchaea group</taxon>
        <taxon>Halobacteria</taxon>
        <taxon>Halobacteriales</taxon>
        <taxon>Natrialbaceae</taxon>
        <taxon>Haloterrigena</taxon>
    </lineage>
</organism>
<evidence type="ECO:0000256" key="5">
    <source>
        <dbReference type="ARBA" id="ARBA00022777"/>
    </source>
</evidence>
<dbReference type="GO" id="GO:0016301">
    <property type="term" value="F:kinase activity"/>
    <property type="evidence" value="ECO:0007669"/>
    <property type="project" value="UniProtKB-KW"/>
</dbReference>
<gene>
    <name evidence="10" type="ORF">HTZ84_18160</name>
</gene>
<feature type="domain" description="Histidine kinase" evidence="9">
    <location>
        <begin position="241"/>
        <end position="495"/>
    </location>
</feature>
<dbReference type="SUPFAM" id="SSF47384">
    <property type="entry name" value="Homodimeric domain of signal transducing histidine kinase"/>
    <property type="match status" value="1"/>
</dbReference>
<dbReference type="EC" id="2.7.13.3" evidence="2"/>
<comment type="catalytic activity">
    <reaction evidence="1">
        <text>ATP + protein L-histidine = ADP + protein N-phospho-L-histidine.</text>
        <dbReference type="EC" id="2.7.13.3"/>
    </reaction>
</comment>
<dbReference type="InterPro" id="IPR003661">
    <property type="entry name" value="HisK_dim/P_dom"/>
</dbReference>
<dbReference type="PANTHER" id="PTHR43711">
    <property type="entry name" value="TWO-COMPONENT HISTIDINE KINASE"/>
    <property type="match status" value="1"/>
</dbReference>
<dbReference type="PROSITE" id="PS50109">
    <property type="entry name" value="HIS_KIN"/>
    <property type="match status" value="1"/>
</dbReference>
<evidence type="ECO:0000256" key="6">
    <source>
        <dbReference type="ARBA" id="ARBA00023012"/>
    </source>
</evidence>
<dbReference type="RefSeq" id="WP_174681970.1">
    <property type="nucleotide sequence ID" value="NZ_JABUQZ010000001.1"/>
</dbReference>
<evidence type="ECO:0000256" key="3">
    <source>
        <dbReference type="ARBA" id="ARBA00022553"/>
    </source>
</evidence>
<dbReference type="InterPro" id="IPR036097">
    <property type="entry name" value="HisK_dim/P_sf"/>
</dbReference>
<keyword evidence="11" id="KW-1185">Reference proteome</keyword>
<dbReference type="Gene3D" id="3.30.565.10">
    <property type="entry name" value="Histidine kinase-like ATPase, C-terminal domain"/>
    <property type="match status" value="1"/>
</dbReference>
<keyword evidence="5 10" id="KW-0418">Kinase</keyword>
<protein>
    <recommendedName>
        <fullName evidence="2">histidine kinase</fullName>
        <ecNumber evidence="2">2.7.13.3</ecNumber>
    </recommendedName>
</protein>